<proteinExistence type="predicted"/>
<organism evidence="2 3">
    <name type="scientific">Saccoglossus kowalevskii</name>
    <name type="common">Acorn worm</name>
    <dbReference type="NCBI Taxonomy" id="10224"/>
    <lineage>
        <taxon>Eukaryota</taxon>
        <taxon>Metazoa</taxon>
        <taxon>Hemichordata</taxon>
        <taxon>Enteropneusta</taxon>
        <taxon>Harrimaniidae</taxon>
        <taxon>Saccoglossus</taxon>
    </lineage>
</organism>
<feature type="compositionally biased region" description="Low complexity" evidence="1">
    <location>
        <begin position="204"/>
        <end position="219"/>
    </location>
</feature>
<sequence length="342" mass="37775">EEEEEHRVKYSMTAIEEESDGHSSDGSSSGDMSQKLRVPIAGGSWSLTTRKSQPLLQINEEEEHDSDEDILIGSPLMRMSSLNSNGSPELLRQKFKQPKLKPANPGRATNYSSSDASDDDTDNRRRCEHDIIRRKHRRGSRDGPPGGGGNNEGSNNQAANHHSVSSSGATSNEKKSASNKTVNNKGTNNKGKKSNEVRDSLKTSNLSVNSNCSSNFSTSKYVIDPSNTTPSDSDEQATENYQNRKISWSKKDFPDISESKMLILPKEEYTQEENFKDEEKTSGKSKIGCTCMCGRFSNNKEINSNSKSSDDSRKSNVHSSQCSLHHGGQTPRMNQSNCCRLI</sequence>
<feature type="compositionally biased region" description="Low complexity" evidence="1">
    <location>
        <begin position="24"/>
        <end position="33"/>
    </location>
</feature>
<evidence type="ECO:0000313" key="3">
    <source>
        <dbReference type="RefSeq" id="XP_006822631.1"/>
    </source>
</evidence>
<keyword evidence="2" id="KW-1185">Reference proteome</keyword>
<reference evidence="3" key="1">
    <citation type="submission" date="2025-08" db="UniProtKB">
        <authorList>
            <consortium name="RefSeq"/>
        </authorList>
    </citation>
    <scope>IDENTIFICATION</scope>
    <source>
        <tissue evidence="3">Testes</tissue>
    </source>
</reference>
<feature type="region of interest" description="Disordered" evidence="1">
    <location>
        <begin position="302"/>
        <end position="333"/>
    </location>
</feature>
<dbReference type="RefSeq" id="XP_006822631.1">
    <property type="nucleotide sequence ID" value="XM_006822568.1"/>
</dbReference>
<name>A0ABM0MRJ0_SACKO</name>
<protein>
    <submittedName>
        <fullName evidence="3">Dentin sialophosphoprotein-like</fullName>
    </submittedName>
</protein>
<feature type="compositionally biased region" description="Basic and acidic residues" evidence="1">
    <location>
        <begin position="122"/>
        <end position="131"/>
    </location>
</feature>
<evidence type="ECO:0000313" key="2">
    <source>
        <dbReference type="Proteomes" id="UP000694865"/>
    </source>
</evidence>
<feature type="non-terminal residue" evidence="3">
    <location>
        <position position="1"/>
    </location>
</feature>
<dbReference type="Proteomes" id="UP000694865">
    <property type="component" value="Unplaced"/>
</dbReference>
<feature type="compositionally biased region" description="Polar residues" evidence="1">
    <location>
        <begin position="157"/>
        <end position="171"/>
    </location>
</feature>
<feature type="compositionally biased region" description="Low complexity" evidence="1">
    <location>
        <begin position="178"/>
        <end position="189"/>
    </location>
</feature>
<evidence type="ECO:0000256" key="1">
    <source>
        <dbReference type="SAM" id="MobiDB-lite"/>
    </source>
</evidence>
<accession>A0ABM0MRJ0</accession>
<feature type="region of interest" description="Disordered" evidence="1">
    <location>
        <begin position="1"/>
        <end position="243"/>
    </location>
</feature>
<feature type="compositionally biased region" description="Polar residues" evidence="1">
    <location>
        <begin position="45"/>
        <end position="56"/>
    </location>
</feature>
<dbReference type="GeneID" id="102809850"/>
<feature type="compositionally biased region" description="Acidic residues" evidence="1">
    <location>
        <begin position="59"/>
        <end position="70"/>
    </location>
</feature>
<gene>
    <name evidence="3" type="primary">LOC102809850</name>
</gene>